<dbReference type="Proteomes" id="UP000583127">
    <property type="component" value="Unassembled WGS sequence"/>
</dbReference>
<comment type="caution">
    <text evidence="3">The sequence shown here is derived from an EMBL/GenBank/DDBJ whole genome shotgun (WGS) entry which is preliminary data.</text>
</comment>
<dbReference type="AlphaFoldDB" id="A0A7X9X8C9"/>
<feature type="compositionally biased region" description="Basic and acidic residues" evidence="1">
    <location>
        <begin position="152"/>
        <end position="162"/>
    </location>
</feature>
<feature type="signal peptide" evidence="2">
    <location>
        <begin position="1"/>
        <end position="25"/>
    </location>
</feature>
<organism evidence="3 4">
    <name type="scientific">Paraburkholderia antibiotica</name>
    <dbReference type="NCBI Taxonomy" id="2728839"/>
    <lineage>
        <taxon>Bacteria</taxon>
        <taxon>Pseudomonadati</taxon>
        <taxon>Pseudomonadota</taxon>
        <taxon>Betaproteobacteria</taxon>
        <taxon>Burkholderiales</taxon>
        <taxon>Burkholderiaceae</taxon>
        <taxon>Paraburkholderia</taxon>
    </lineage>
</organism>
<reference evidence="3 4" key="1">
    <citation type="submission" date="2020-04" db="EMBL/GenBank/DDBJ databases">
        <title>Paraburkholderia sp. G-4-1-8 isolated from soil.</title>
        <authorList>
            <person name="Dahal R.H."/>
        </authorList>
    </citation>
    <scope>NUCLEOTIDE SEQUENCE [LARGE SCALE GENOMIC DNA]</scope>
    <source>
        <strain evidence="3 4">G-4-1-8</strain>
    </source>
</reference>
<keyword evidence="4" id="KW-1185">Reference proteome</keyword>
<name>A0A7X9X8C9_9BURK</name>
<evidence type="ECO:0000256" key="2">
    <source>
        <dbReference type="SAM" id="SignalP"/>
    </source>
</evidence>
<evidence type="ECO:0000256" key="1">
    <source>
        <dbReference type="SAM" id="MobiDB-lite"/>
    </source>
</evidence>
<feature type="chain" id="PRO_5031055747" description="Peptide-binding protein" evidence="2">
    <location>
        <begin position="26"/>
        <end position="183"/>
    </location>
</feature>
<keyword evidence="2" id="KW-0732">Signal</keyword>
<gene>
    <name evidence="3" type="ORF">HHL14_21130</name>
</gene>
<evidence type="ECO:0000313" key="3">
    <source>
        <dbReference type="EMBL" id="NML33326.1"/>
    </source>
</evidence>
<evidence type="ECO:0008006" key="5">
    <source>
        <dbReference type="Google" id="ProtNLM"/>
    </source>
</evidence>
<protein>
    <recommendedName>
        <fullName evidence="5">Peptide-binding protein</fullName>
    </recommendedName>
</protein>
<dbReference type="RefSeq" id="WP_169499588.1">
    <property type="nucleotide sequence ID" value="NZ_JABBFZ010000013.1"/>
</dbReference>
<sequence>MDGLSRTRHWAWGAVIAVLCSFAHAKGPNVPHGGAAAYAHGGADRSMRMEMRGGGRYGGMAGAPVGTRASRGPIAARDPRMQRGAMFADANYSYGYGNYKSGMRRVGGPFGFAAERGRMQYAGAITPISAEARPVPRSQQNMPMRNGSIRADVTRYNEERGAARAMQRPSDDPRQSEGSPYRN</sequence>
<feature type="region of interest" description="Disordered" evidence="1">
    <location>
        <begin position="137"/>
        <end position="183"/>
    </location>
</feature>
<proteinExistence type="predicted"/>
<accession>A0A7X9X8C9</accession>
<evidence type="ECO:0000313" key="4">
    <source>
        <dbReference type="Proteomes" id="UP000583127"/>
    </source>
</evidence>
<dbReference type="EMBL" id="JABBFZ010000013">
    <property type="protein sequence ID" value="NML33326.1"/>
    <property type="molecule type" value="Genomic_DNA"/>
</dbReference>